<name>A0ABQ4QC09_9HYPH</name>
<protein>
    <recommendedName>
        <fullName evidence="4">Recombinase domain-containing protein</fullName>
    </recommendedName>
</protein>
<proteinExistence type="predicted"/>
<evidence type="ECO:0000256" key="3">
    <source>
        <dbReference type="SAM" id="Coils"/>
    </source>
</evidence>
<dbReference type="Proteomes" id="UP001055117">
    <property type="component" value="Unassembled WGS sequence"/>
</dbReference>
<dbReference type="Pfam" id="PF07508">
    <property type="entry name" value="Recombinase"/>
    <property type="match status" value="1"/>
</dbReference>
<dbReference type="CDD" id="cd00338">
    <property type="entry name" value="Ser_Recombinase"/>
    <property type="match status" value="1"/>
</dbReference>
<dbReference type="EMBL" id="BPQG01000004">
    <property type="protein sequence ID" value="GJD42355.1"/>
    <property type="molecule type" value="Genomic_DNA"/>
</dbReference>
<accession>A0ABQ4QC09</accession>
<evidence type="ECO:0000256" key="1">
    <source>
        <dbReference type="ARBA" id="ARBA00023125"/>
    </source>
</evidence>
<dbReference type="InterPro" id="IPR036162">
    <property type="entry name" value="Resolvase-like_N_sf"/>
</dbReference>
<dbReference type="InterPro" id="IPR025827">
    <property type="entry name" value="Zn_ribbon_recom_dom"/>
</dbReference>
<dbReference type="InterPro" id="IPR038109">
    <property type="entry name" value="DNA_bind_recomb_sf"/>
</dbReference>
<dbReference type="RefSeq" id="WP_147708305.1">
    <property type="nucleotide sequence ID" value="NZ_BPQG01000004.1"/>
</dbReference>
<dbReference type="PROSITE" id="PS51737">
    <property type="entry name" value="RECOMBINASE_DNA_BIND"/>
    <property type="match status" value="1"/>
</dbReference>
<dbReference type="PANTHER" id="PTHR30461">
    <property type="entry name" value="DNA-INVERTASE FROM LAMBDOID PROPHAGE"/>
    <property type="match status" value="1"/>
</dbReference>
<evidence type="ECO:0000313" key="5">
    <source>
        <dbReference type="EMBL" id="GJD42355.1"/>
    </source>
</evidence>
<comment type="caution">
    <text evidence="5">The sequence shown here is derived from an EMBL/GenBank/DDBJ whole genome shotgun (WGS) entry which is preliminary data.</text>
</comment>
<dbReference type="InterPro" id="IPR006119">
    <property type="entry name" value="Resolv_N"/>
</dbReference>
<reference evidence="5 6" key="1">
    <citation type="journal article" date="2021" name="Front. Microbiol.">
        <title>Comprehensive Comparative Genomics and Phenotyping of Methylobacterium Species.</title>
        <authorList>
            <person name="Alessa O."/>
            <person name="Ogura Y."/>
            <person name="Fujitani Y."/>
            <person name="Takami H."/>
            <person name="Hayashi T."/>
            <person name="Sahin N."/>
            <person name="Tani A."/>
        </authorList>
    </citation>
    <scope>NUCLEOTIDE SEQUENCE [LARGE SCALE GENOMIC DNA]</scope>
    <source>
        <strain evidence="5 6">DSM 23679</strain>
    </source>
</reference>
<dbReference type="Gene3D" id="3.90.1750.20">
    <property type="entry name" value="Putative Large Serine Recombinase, Chain B, Domain 2"/>
    <property type="match status" value="1"/>
</dbReference>
<gene>
    <name evidence="5" type="ORF">AFCDBAGC_0191</name>
</gene>
<organism evidence="5 6">
    <name type="scientific">Methylobacterium cerastii</name>
    <dbReference type="NCBI Taxonomy" id="932741"/>
    <lineage>
        <taxon>Bacteria</taxon>
        <taxon>Pseudomonadati</taxon>
        <taxon>Pseudomonadota</taxon>
        <taxon>Alphaproteobacteria</taxon>
        <taxon>Hyphomicrobiales</taxon>
        <taxon>Methylobacteriaceae</taxon>
        <taxon>Methylobacterium</taxon>
    </lineage>
</organism>
<sequence>MGLPSGLPAAPPPAIAYSYLRLSSKRQVSKGDGERYRDGFQRQIELRDAYLAENPHLTLDTRFNLHDIGVSAYTRANIAEGGTGKLRLFVNEVEAGRIAAGSYLLVESLDRVSRAEINIAQELLLRLVNNGIIVRSIIDRQTYHARSDPMQFIISIVYLMRAHDESLMKAARLRETWVRKRANIGKRKLTARIPSWLEVDGDGFRPHGHRKRIVERIFSELADGQGRDAIARGLNRDGEPTWGKGRAWHGGVIQKITDTRAVLGEFRPHRLEFSIRNGIKVGKRIPAGDVIPDYYPAVIDEELWDRARRVADARRLGTTPNAGGRQGTRISNLFGMVAECAMCGKPMNYRDRGPRSTIVLICSTSRAGTCANDVRIPYLETEDAVLTWFVQVDLSKADAGEMQRLEQSLRDAIARRDGLQAEAETLMRAFGRGDRFAEPAIDRIRGEVATIEKGISETSATLLTLREAGGSDGREPAIALMLDLDRANAPDEERYAARIRVRQMLRDTVTSMRCRQDGHVDIVAIDGSMHRFRDGYWLHEGRWHPSGPGLFGFSRKVSKKVEARRRAWLEAAVAAYEDP</sequence>
<dbReference type="SMART" id="SM00857">
    <property type="entry name" value="Resolvase"/>
    <property type="match status" value="1"/>
</dbReference>
<feature type="domain" description="Recombinase" evidence="4">
    <location>
        <begin position="194"/>
        <end position="317"/>
    </location>
</feature>
<evidence type="ECO:0000256" key="2">
    <source>
        <dbReference type="ARBA" id="ARBA00023172"/>
    </source>
</evidence>
<evidence type="ECO:0000313" key="6">
    <source>
        <dbReference type="Proteomes" id="UP001055117"/>
    </source>
</evidence>
<keyword evidence="1" id="KW-0238">DNA-binding</keyword>
<keyword evidence="6" id="KW-1185">Reference proteome</keyword>
<keyword evidence="2" id="KW-0233">DNA recombination</keyword>
<feature type="coiled-coil region" evidence="3">
    <location>
        <begin position="402"/>
        <end position="429"/>
    </location>
</feature>
<dbReference type="Gene3D" id="3.40.50.1390">
    <property type="entry name" value="Resolvase, N-terminal catalytic domain"/>
    <property type="match status" value="1"/>
</dbReference>
<evidence type="ECO:0000259" key="4">
    <source>
        <dbReference type="PROSITE" id="PS51737"/>
    </source>
</evidence>
<dbReference type="Pfam" id="PF13408">
    <property type="entry name" value="Zn_ribbon_recom"/>
    <property type="match status" value="1"/>
</dbReference>
<dbReference type="PANTHER" id="PTHR30461:SF2">
    <property type="entry name" value="SERINE RECOMBINASE PINE-RELATED"/>
    <property type="match status" value="1"/>
</dbReference>
<dbReference type="InterPro" id="IPR050639">
    <property type="entry name" value="SSR_resolvase"/>
</dbReference>
<dbReference type="InterPro" id="IPR011109">
    <property type="entry name" value="DNA_bind_recombinase_dom"/>
</dbReference>
<keyword evidence="3" id="KW-0175">Coiled coil</keyword>
<dbReference type="SUPFAM" id="SSF53041">
    <property type="entry name" value="Resolvase-like"/>
    <property type="match status" value="1"/>
</dbReference>